<dbReference type="RefSeq" id="WP_130551882.1">
    <property type="nucleotide sequence ID" value="NZ_SHMC01000004.1"/>
</dbReference>
<evidence type="ECO:0000313" key="3">
    <source>
        <dbReference type="Proteomes" id="UP000292627"/>
    </source>
</evidence>
<evidence type="ECO:0000256" key="1">
    <source>
        <dbReference type="SAM" id="SignalP"/>
    </source>
</evidence>
<feature type="signal peptide" evidence="1">
    <location>
        <begin position="1"/>
        <end position="20"/>
    </location>
</feature>
<feature type="chain" id="PRO_5020280006" description="Nuclear transport factor 2 family protein" evidence="1">
    <location>
        <begin position="21"/>
        <end position="177"/>
    </location>
</feature>
<dbReference type="AlphaFoldDB" id="A0A4Q8L932"/>
<gene>
    <name evidence="2" type="ORF">EA660_12900</name>
</gene>
<dbReference type="OrthoDB" id="5988059at2"/>
<dbReference type="Proteomes" id="UP000292627">
    <property type="component" value="Unassembled WGS sequence"/>
</dbReference>
<comment type="caution">
    <text evidence="2">The sequence shown here is derived from an EMBL/GenBank/DDBJ whole genome shotgun (WGS) entry which is preliminary data.</text>
</comment>
<name>A0A4Q8L932_9GAMM</name>
<sequence>MRLPLLLLLCLLLGNCSCSRKPEPQTDVSATATLPAASERDAQTEDRAALARRQALDAQQQAGLLEAAGALHAYLGDLASGRLDQANARWVGGRPAPVPDDAALRALGPHSMRINTEAPEPLDPDEYPWRSLEIPVRLQASDAQGHVQAWSGWYRLRRKVGNDGWELSSASVRPQLD</sequence>
<proteinExistence type="predicted"/>
<accession>A0A4Q8L932</accession>
<keyword evidence="1" id="KW-0732">Signal</keyword>
<evidence type="ECO:0000313" key="2">
    <source>
        <dbReference type="EMBL" id="TAA24612.1"/>
    </source>
</evidence>
<dbReference type="EMBL" id="SHMC01000004">
    <property type="protein sequence ID" value="TAA24612.1"/>
    <property type="molecule type" value="Genomic_DNA"/>
</dbReference>
<organism evidence="2 3">
    <name type="scientific">Pseudoxanthomonas winnipegensis</name>
    <dbReference type="NCBI Taxonomy" id="2480810"/>
    <lineage>
        <taxon>Bacteria</taxon>
        <taxon>Pseudomonadati</taxon>
        <taxon>Pseudomonadota</taxon>
        <taxon>Gammaproteobacteria</taxon>
        <taxon>Lysobacterales</taxon>
        <taxon>Lysobacteraceae</taxon>
        <taxon>Pseudoxanthomonas</taxon>
    </lineage>
</organism>
<protein>
    <recommendedName>
        <fullName evidence="4">Nuclear transport factor 2 family protein</fullName>
    </recommendedName>
</protein>
<evidence type="ECO:0008006" key="4">
    <source>
        <dbReference type="Google" id="ProtNLM"/>
    </source>
</evidence>
<reference evidence="2 3" key="1">
    <citation type="submission" date="2019-02" db="EMBL/GenBank/DDBJ databases">
        <title>WGS of Pseudoxanthomonas species novum from clinical isolates.</title>
        <authorList>
            <person name="Bernier A.-M."/>
            <person name="Bernard K."/>
            <person name="Vachon A."/>
        </authorList>
    </citation>
    <scope>NUCLEOTIDE SEQUENCE [LARGE SCALE GENOMIC DNA]</scope>
    <source>
        <strain evidence="2 3">NML171200</strain>
    </source>
</reference>